<evidence type="ECO:0000313" key="2">
    <source>
        <dbReference type="EMBL" id="BCZ86547.1"/>
    </source>
</evidence>
<reference evidence="2" key="1">
    <citation type="submission" date="2021-07" db="EMBL/GenBank/DDBJ databases">
        <title>Complete genome sequences of four Thermus thermophilus strains isolated from Arima Hot Spring in Japan.</title>
        <authorList>
            <person name="Tomariguchi N."/>
            <person name="Ueno Y."/>
            <person name="Miyazaki K."/>
        </authorList>
    </citation>
    <scope>NUCLEOTIDE SEQUENCE</scope>
    <source>
        <strain evidence="2">AA1-1</strain>
    </source>
</reference>
<proteinExistence type="predicted"/>
<dbReference type="AlphaFoldDB" id="A0AAD1KTW6"/>
<evidence type="ECO:0000313" key="3">
    <source>
        <dbReference type="Proteomes" id="UP000825379"/>
    </source>
</evidence>
<accession>A0AAD1KTW6</accession>
<organism evidence="2 3">
    <name type="scientific">Thermus thermophilus</name>
    <dbReference type="NCBI Taxonomy" id="274"/>
    <lineage>
        <taxon>Bacteria</taxon>
        <taxon>Thermotogati</taxon>
        <taxon>Deinococcota</taxon>
        <taxon>Deinococci</taxon>
        <taxon>Thermales</taxon>
        <taxon>Thermaceae</taxon>
        <taxon>Thermus</taxon>
    </lineage>
</organism>
<gene>
    <name evidence="2" type="ORF">TthAA11_07290</name>
</gene>
<dbReference type="EMBL" id="AP024926">
    <property type="protein sequence ID" value="BCZ86547.1"/>
    <property type="molecule type" value="Genomic_DNA"/>
</dbReference>
<feature type="region of interest" description="Disordered" evidence="1">
    <location>
        <begin position="1"/>
        <end position="67"/>
    </location>
</feature>
<protein>
    <submittedName>
        <fullName evidence="2">Uncharacterized protein</fullName>
    </submittedName>
</protein>
<name>A0AAD1KTW6_THETH</name>
<evidence type="ECO:0000256" key="1">
    <source>
        <dbReference type="SAM" id="MobiDB-lite"/>
    </source>
</evidence>
<sequence>MATARPRFMGSDSGRRRATAAQVEGFRRRVQKRRWDRERRRARRLRPSPKAAPGTRWTPQRGLKRAR</sequence>
<dbReference type="Proteomes" id="UP000825379">
    <property type="component" value="Chromosome"/>
</dbReference>